<comment type="caution">
    <text evidence="9">The sequence shown here is derived from an EMBL/GenBank/DDBJ whole genome shotgun (WGS) entry which is preliminary data.</text>
</comment>
<evidence type="ECO:0000256" key="3">
    <source>
        <dbReference type="ARBA" id="ARBA00022490"/>
    </source>
</evidence>
<dbReference type="InterPro" id="IPR041470">
    <property type="entry name" value="GCP_N"/>
</dbReference>
<keyword evidence="4" id="KW-0493">Microtubule</keyword>
<evidence type="ECO:0000256" key="6">
    <source>
        <dbReference type="SAM" id="MobiDB-lite"/>
    </source>
</evidence>
<keyword evidence="10" id="KW-1185">Reference proteome</keyword>
<dbReference type="GO" id="GO:0000930">
    <property type="term" value="C:gamma-tubulin complex"/>
    <property type="evidence" value="ECO:0007669"/>
    <property type="project" value="TreeGrafter"/>
</dbReference>
<proteinExistence type="inferred from homology"/>
<evidence type="ECO:0000259" key="8">
    <source>
        <dbReference type="Pfam" id="PF17681"/>
    </source>
</evidence>
<protein>
    <submittedName>
        <fullName evidence="9">Gamma-tubulin complex component 3-like protein</fullName>
    </submittedName>
</protein>
<feature type="compositionally biased region" description="Polar residues" evidence="6">
    <location>
        <begin position="166"/>
        <end position="185"/>
    </location>
</feature>
<evidence type="ECO:0000313" key="10">
    <source>
        <dbReference type="Proteomes" id="UP001249851"/>
    </source>
</evidence>
<dbReference type="Gene3D" id="1.20.120.1900">
    <property type="entry name" value="Gamma-tubulin complex, C-terminal domain"/>
    <property type="match status" value="1"/>
</dbReference>
<comment type="subcellular location">
    <subcellularLocation>
        <location evidence="1">Cytoplasm</location>
        <location evidence="1">Cytoskeleton</location>
    </subcellularLocation>
</comment>
<dbReference type="Proteomes" id="UP001249851">
    <property type="component" value="Unassembled WGS sequence"/>
</dbReference>
<reference evidence="9" key="2">
    <citation type="journal article" date="2023" name="Science">
        <title>Genomic signatures of disease resistance in endangered staghorn corals.</title>
        <authorList>
            <person name="Vollmer S.V."/>
            <person name="Selwyn J.D."/>
            <person name="Despard B.A."/>
            <person name="Roesel C.L."/>
        </authorList>
    </citation>
    <scope>NUCLEOTIDE SEQUENCE</scope>
    <source>
        <strain evidence="9">K2</strain>
    </source>
</reference>
<dbReference type="GO" id="GO:0007020">
    <property type="term" value="P:microtubule nucleation"/>
    <property type="evidence" value="ECO:0007669"/>
    <property type="project" value="InterPro"/>
</dbReference>
<dbReference type="GO" id="GO:0051225">
    <property type="term" value="P:spindle assembly"/>
    <property type="evidence" value="ECO:0007669"/>
    <property type="project" value="TreeGrafter"/>
</dbReference>
<dbReference type="PANTHER" id="PTHR19302:SF14">
    <property type="entry name" value="GAMMA-TUBULIN COMPLEX COMPONENT 3"/>
    <property type="match status" value="1"/>
</dbReference>
<evidence type="ECO:0000256" key="5">
    <source>
        <dbReference type="ARBA" id="ARBA00023212"/>
    </source>
</evidence>
<feature type="region of interest" description="Disordered" evidence="6">
    <location>
        <begin position="932"/>
        <end position="954"/>
    </location>
</feature>
<evidence type="ECO:0000313" key="9">
    <source>
        <dbReference type="EMBL" id="KAK2555959.1"/>
    </source>
</evidence>
<organism evidence="9 10">
    <name type="scientific">Acropora cervicornis</name>
    <name type="common">Staghorn coral</name>
    <dbReference type="NCBI Taxonomy" id="6130"/>
    <lineage>
        <taxon>Eukaryota</taxon>
        <taxon>Metazoa</taxon>
        <taxon>Cnidaria</taxon>
        <taxon>Anthozoa</taxon>
        <taxon>Hexacorallia</taxon>
        <taxon>Scleractinia</taxon>
        <taxon>Astrocoeniina</taxon>
        <taxon>Acroporidae</taxon>
        <taxon>Acropora</taxon>
    </lineage>
</organism>
<dbReference type="GO" id="GO:0043015">
    <property type="term" value="F:gamma-tubulin binding"/>
    <property type="evidence" value="ECO:0007669"/>
    <property type="project" value="InterPro"/>
</dbReference>
<dbReference type="GO" id="GO:0000278">
    <property type="term" value="P:mitotic cell cycle"/>
    <property type="evidence" value="ECO:0007669"/>
    <property type="project" value="TreeGrafter"/>
</dbReference>
<evidence type="ECO:0000259" key="7">
    <source>
        <dbReference type="Pfam" id="PF04130"/>
    </source>
</evidence>
<feature type="region of interest" description="Disordered" evidence="6">
    <location>
        <begin position="144"/>
        <end position="195"/>
    </location>
</feature>
<name>A0AAD9Q765_ACRCE</name>
<dbReference type="Pfam" id="PF17681">
    <property type="entry name" value="GCP_N_terminal"/>
    <property type="match status" value="1"/>
</dbReference>
<reference evidence="9" key="1">
    <citation type="journal article" date="2023" name="G3 (Bethesda)">
        <title>Whole genome assembly and annotation of the endangered Caribbean coral Acropora cervicornis.</title>
        <authorList>
            <person name="Selwyn J.D."/>
            <person name="Vollmer S.V."/>
        </authorList>
    </citation>
    <scope>NUCLEOTIDE SEQUENCE</scope>
    <source>
        <strain evidence="9">K2</strain>
    </source>
</reference>
<accession>A0AAD9Q765</accession>
<evidence type="ECO:0000256" key="2">
    <source>
        <dbReference type="ARBA" id="ARBA00010337"/>
    </source>
</evidence>
<dbReference type="InterPro" id="IPR007259">
    <property type="entry name" value="GCP"/>
</dbReference>
<dbReference type="GO" id="GO:0005874">
    <property type="term" value="C:microtubule"/>
    <property type="evidence" value="ECO:0007669"/>
    <property type="project" value="UniProtKB-KW"/>
</dbReference>
<dbReference type="GO" id="GO:0051321">
    <property type="term" value="P:meiotic cell cycle"/>
    <property type="evidence" value="ECO:0007669"/>
    <property type="project" value="TreeGrafter"/>
</dbReference>
<keyword evidence="3" id="KW-0963">Cytoplasm</keyword>
<evidence type="ECO:0000256" key="1">
    <source>
        <dbReference type="ARBA" id="ARBA00004245"/>
    </source>
</evidence>
<comment type="similarity">
    <text evidence="2">Belongs to the TUBGCP family.</text>
</comment>
<feature type="domain" description="Gamma tubulin complex component protein N-terminal" evidence="8">
    <location>
        <begin position="272"/>
        <end position="579"/>
    </location>
</feature>
<dbReference type="GO" id="GO:0051011">
    <property type="term" value="F:microtubule minus-end binding"/>
    <property type="evidence" value="ECO:0007669"/>
    <property type="project" value="TreeGrafter"/>
</dbReference>
<dbReference type="PANTHER" id="PTHR19302">
    <property type="entry name" value="GAMMA TUBULIN COMPLEX PROTEIN"/>
    <property type="match status" value="1"/>
</dbReference>
<feature type="domain" description="Gamma tubulin complex component C-terminal" evidence="7">
    <location>
        <begin position="583"/>
        <end position="914"/>
    </location>
</feature>
<dbReference type="AlphaFoldDB" id="A0AAD9Q765"/>
<dbReference type="InterPro" id="IPR042241">
    <property type="entry name" value="GCP_C_sf"/>
</dbReference>
<gene>
    <name evidence="9" type="ORF">P5673_022241</name>
</gene>
<dbReference type="GO" id="GO:0031122">
    <property type="term" value="P:cytoplasmic microtubule organization"/>
    <property type="evidence" value="ECO:0007669"/>
    <property type="project" value="TreeGrafter"/>
</dbReference>
<keyword evidence="5" id="KW-0206">Cytoskeleton</keyword>
<dbReference type="InterPro" id="IPR040457">
    <property type="entry name" value="GCP_C"/>
</dbReference>
<dbReference type="EMBL" id="JARQWQ010000059">
    <property type="protein sequence ID" value="KAK2555959.1"/>
    <property type="molecule type" value="Genomic_DNA"/>
</dbReference>
<evidence type="ECO:0000256" key="4">
    <source>
        <dbReference type="ARBA" id="ARBA00022701"/>
    </source>
</evidence>
<dbReference type="Pfam" id="PF04130">
    <property type="entry name" value="GCP_C_terminal"/>
    <property type="match status" value="1"/>
</dbReference>
<dbReference type="GO" id="GO:0000922">
    <property type="term" value="C:spindle pole"/>
    <property type="evidence" value="ECO:0007669"/>
    <property type="project" value="InterPro"/>
</dbReference>
<sequence>MASQEESSRSDSSSPEALLYKLCRRLLGKETDSKDKSIEISNHFQYAVKLLGSHFAPTVATDEFRVVERIKRKLLKEKGEVEIAIFAELYRKLVSQPVLKNRWAILYFLMSVGEDSSSKHSHGQGSGGGPSFFSRGLPTYLTSTPAVPAEASNRPSSHTPGILSMTHATESSSGISSVATRSSNPTPIPPSFVPNYGPTPSVHFADEVMTHEANDGSRLASLVAQSLSISQSRGRNTGNASQSIGTTPVVRYMSFGNDSQNTSHEVSEAILLREIIYIFQGIEGKIIKLDQSNDAYRIDSKLGVPRSVRDLVNKLAELGWLYRKIRKYLDAHAGDKAMGLVGQSFCAALQQELTEYYRLLAVLEGQQQLGDAGFVGEGASGSLTLRRLMVWTFDPLTRLQTLAALVDACKGKKGGALLSALYSNMQHGDPFVKSLVRHILNLVSRPIRLILDRWIYEGELDDLYNEFFVAVDYDTKDDRLWYEKYSIRKPMLPSFISFELGTKILNIGKTINFIRRVCEDRSPIRGGEEKALDSIRSQEGSATAQLTAEEGFGGVALQETIDTAYRITSKRLLEIFFTKYKFVDHLRALRLYLLLGQGDFIRHLMDLLESDLAKAASTLYMHNLTGVLETAIRATNAQYADPEIIERLDCRLLEVSPGDTGWDVFSLDYHVDGPISTVFTPECMIHYLRIFNFLWRAKRMEYCLTEMWKQQMTTRRMLKSLPEVSPILHMCHMLGTEMIHFVHQMQYYITFEVLECCWADLKKQVAEASDLDHIIAAHETFLDQVLNRCLLDAESRKMLTQLRAIFDLIIQFQNAQESFFSAATRELQSRQALEKAVERRADEGKWGMTDKDEELERKRSVKFVDNVIPDTRAQLKVLSKSYQDMVQQFLMMLTSHHDVSLRFLSFRLDFNEHYKKIEPKLRSPLTHRFSKRIKTPVPKAHLKQASDPSDQTQS</sequence>